<dbReference type="InterPro" id="IPR001303">
    <property type="entry name" value="Aldolase_II/adducin_N"/>
</dbReference>
<dbReference type="Gene3D" id="3.40.225.10">
    <property type="entry name" value="Class II aldolase/adducin N-terminal domain"/>
    <property type="match status" value="1"/>
</dbReference>
<keyword evidence="3" id="KW-0456">Lyase</keyword>
<protein>
    <submittedName>
        <fullName evidence="3">Decarboxylase NovR</fullName>
        <ecNumber evidence="3">4.1.-.-</ecNumber>
    </submittedName>
</protein>
<dbReference type="EC" id="4.1.-.-" evidence="3"/>
<dbReference type="GO" id="GO:0005996">
    <property type="term" value="P:monosaccharide metabolic process"/>
    <property type="evidence" value="ECO:0007669"/>
    <property type="project" value="UniProtKB-ARBA"/>
</dbReference>
<proteinExistence type="inferred from homology"/>
<dbReference type="SUPFAM" id="SSF53639">
    <property type="entry name" value="AraD/HMP-PK domain-like"/>
    <property type="match status" value="1"/>
</dbReference>
<sequence length="274" mass="30988">MRHTRLFSQSTYSLPQDNNRLTLREPTRHLDPLQERLHRKQRLAASYRLFAALGFEVGIAGHFTARDPVETDHYWINPLGVPFSQICVSHLLRVDGAGQVVEGDGVLNTSALELHYDLQKARPDVVGIAHVHGFHGRVWSSLGKLFQPITAESAAFVDDQVIFERHALRATDGRLERNRERVSEAFVKTFAQHHLLFWQNHGLWTVGQSVETAAWRCILADDTARAHLLAYSAGTPVIPDLDAGSDAAGKEFFAWLNFLPLWDRICREQPDLLD</sequence>
<dbReference type="InterPro" id="IPR036409">
    <property type="entry name" value="Aldolase_II/adducin_N_sf"/>
</dbReference>
<dbReference type="OrthoDB" id="8859181at2"/>
<dbReference type="GO" id="GO:0051015">
    <property type="term" value="F:actin filament binding"/>
    <property type="evidence" value="ECO:0007669"/>
    <property type="project" value="TreeGrafter"/>
</dbReference>
<dbReference type="Proteomes" id="UP000263595">
    <property type="component" value="Unassembled WGS sequence"/>
</dbReference>
<name>A0A383RY63_9PSED</name>
<dbReference type="Pfam" id="PF00596">
    <property type="entry name" value="Aldolase_II"/>
    <property type="match status" value="1"/>
</dbReference>
<dbReference type="SMART" id="SM01007">
    <property type="entry name" value="Aldolase_II"/>
    <property type="match status" value="1"/>
</dbReference>
<keyword evidence="4" id="KW-1185">Reference proteome</keyword>
<dbReference type="NCBIfam" id="NF004855">
    <property type="entry name" value="PRK06208.1"/>
    <property type="match status" value="1"/>
</dbReference>
<dbReference type="PANTHER" id="PTHR10672:SF3">
    <property type="entry name" value="PROTEIN HU-LI TAI SHAO"/>
    <property type="match status" value="1"/>
</dbReference>
<gene>
    <name evidence="3" type="primary">novR1</name>
    <name evidence="3" type="ORF">CCOS865_04115</name>
</gene>
<comment type="similarity">
    <text evidence="1">Belongs to the aldolase class II family.</text>
</comment>
<evidence type="ECO:0000313" key="4">
    <source>
        <dbReference type="Proteomes" id="UP000263595"/>
    </source>
</evidence>
<dbReference type="AlphaFoldDB" id="A0A383RY63"/>
<dbReference type="GO" id="GO:0016829">
    <property type="term" value="F:lyase activity"/>
    <property type="evidence" value="ECO:0007669"/>
    <property type="project" value="UniProtKB-KW"/>
</dbReference>
<evidence type="ECO:0000313" key="3">
    <source>
        <dbReference type="EMBL" id="SYX91835.1"/>
    </source>
</evidence>
<dbReference type="GO" id="GO:0005856">
    <property type="term" value="C:cytoskeleton"/>
    <property type="evidence" value="ECO:0007669"/>
    <property type="project" value="TreeGrafter"/>
</dbReference>
<feature type="domain" description="Class II aldolase/adducin N-terminal" evidence="2">
    <location>
        <begin position="41"/>
        <end position="228"/>
    </location>
</feature>
<dbReference type="EMBL" id="UNOZ01000030">
    <property type="protein sequence ID" value="SYX91835.1"/>
    <property type="molecule type" value="Genomic_DNA"/>
</dbReference>
<accession>A0A383RY63</accession>
<dbReference type="RefSeq" id="WP_119144363.1">
    <property type="nucleotide sequence ID" value="NZ_CBCSFL010000001.1"/>
</dbReference>
<dbReference type="InterPro" id="IPR051017">
    <property type="entry name" value="Aldolase-II_Adducin_sf"/>
</dbReference>
<evidence type="ECO:0000256" key="1">
    <source>
        <dbReference type="ARBA" id="ARBA00037961"/>
    </source>
</evidence>
<evidence type="ECO:0000259" key="2">
    <source>
        <dbReference type="SMART" id="SM01007"/>
    </source>
</evidence>
<dbReference type="PANTHER" id="PTHR10672">
    <property type="entry name" value="ADDUCIN"/>
    <property type="match status" value="1"/>
</dbReference>
<reference evidence="4" key="1">
    <citation type="submission" date="2018-08" db="EMBL/GenBank/DDBJ databases">
        <authorList>
            <person name="Blom J."/>
        </authorList>
    </citation>
    <scope>NUCLEOTIDE SEQUENCE [LARGE SCALE GENOMIC DNA]</scope>
    <source>
        <strain evidence="4">CCOS 865</strain>
    </source>
</reference>
<organism evidence="3 4">
    <name type="scientific">Pseudomonas reidholzensis</name>
    <dbReference type="NCBI Taxonomy" id="1785162"/>
    <lineage>
        <taxon>Bacteria</taxon>
        <taxon>Pseudomonadati</taxon>
        <taxon>Pseudomonadota</taxon>
        <taxon>Gammaproteobacteria</taxon>
        <taxon>Pseudomonadales</taxon>
        <taxon>Pseudomonadaceae</taxon>
        <taxon>Pseudomonas</taxon>
    </lineage>
</organism>